<proteinExistence type="predicted"/>
<evidence type="ECO:0000313" key="2">
    <source>
        <dbReference type="Proteomes" id="UP001277183"/>
    </source>
</evidence>
<sequence>MTHHKPAGLAPALGVVRPANSKAASQQVYDLANVDQQSLEKLEWMADEWVNRLQDVRVRPAFRINTAAQVTLEPCTKCRQMAVCLPVAGRHGRRSYPYCVETCWPLARAASETVVKTVPANDRPSMRCSCCGEFGHVRPVILGGNRLTSLFFCEATCWSDRLATLDMVPTCTACGRYLQPNEYVNGKCEVCK</sequence>
<protein>
    <submittedName>
        <fullName evidence="1">Uncharacterized protein</fullName>
    </submittedName>
</protein>
<name>A0AAW9F5B7_AERCA</name>
<dbReference type="AlphaFoldDB" id="A0AAW9F5B7"/>
<accession>A0AAW9F5B7</accession>
<dbReference type="RefSeq" id="WP_319886639.1">
    <property type="nucleotide sequence ID" value="NZ_JAWZVU010000059.1"/>
</dbReference>
<dbReference type="EMBL" id="JAWZVU010000059">
    <property type="protein sequence ID" value="MDX7720797.1"/>
    <property type="molecule type" value="Genomic_DNA"/>
</dbReference>
<comment type="caution">
    <text evidence="1">The sequence shown here is derived from an EMBL/GenBank/DDBJ whole genome shotgun (WGS) entry which is preliminary data.</text>
</comment>
<dbReference type="Proteomes" id="UP001277183">
    <property type="component" value="Unassembled WGS sequence"/>
</dbReference>
<reference evidence="1" key="1">
    <citation type="submission" date="2023-11" db="EMBL/GenBank/DDBJ databases">
        <title>WGS of Aeromonas in Northern Israel.</title>
        <authorList>
            <person name="Hershko Y."/>
        </authorList>
    </citation>
    <scope>NUCLEOTIDE SEQUENCE</scope>
    <source>
        <strain evidence="1">77416</strain>
    </source>
</reference>
<evidence type="ECO:0000313" key="1">
    <source>
        <dbReference type="EMBL" id="MDX7720797.1"/>
    </source>
</evidence>
<gene>
    <name evidence="1" type="ORF">SJS77_09930</name>
</gene>
<organism evidence="1 2">
    <name type="scientific">Aeromonas caviae</name>
    <name type="common">Aeromonas punctata</name>
    <dbReference type="NCBI Taxonomy" id="648"/>
    <lineage>
        <taxon>Bacteria</taxon>
        <taxon>Pseudomonadati</taxon>
        <taxon>Pseudomonadota</taxon>
        <taxon>Gammaproteobacteria</taxon>
        <taxon>Aeromonadales</taxon>
        <taxon>Aeromonadaceae</taxon>
        <taxon>Aeromonas</taxon>
    </lineage>
</organism>